<dbReference type="SUPFAM" id="SSF56672">
    <property type="entry name" value="DNA/RNA polymerases"/>
    <property type="match status" value="1"/>
</dbReference>
<keyword evidence="6" id="KW-0269">Exonuclease</keyword>
<organism evidence="6 7">
    <name type="scientific">Saxibacter everestensis</name>
    <dbReference type="NCBI Taxonomy" id="2909229"/>
    <lineage>
        <taxon>Bacteria</taxon>
        <taxon>Bacillati</taxon>
        <taxon>Actinomycetota</taxon>
        <taxon>Actinomycetes</taxon>
        <taxon>Micrococcales</taxon>
        <taxon>Brevibacteriaceae</taxon>
        <taxon>Saxibacter</taxon>
    </lineage>
</organism>
<dbReference type="Pfam" id="PF00476">
    <property type="entry name" value="DNA_pol_A"/>
    <property type="match status" value="1"/>
</dbReference>
<feature type="domain" description="DNA-directed DNA polymerase family A palm" evidence="5">
    <location>
        <begin position="308"/>
        <end position="522"/>
    </location>
</feature>
<keyword evidence="7" id="KW-1185">Reference proteome</keyword>
<dbReference type="GO" id="GO:0004527">
    <property type="term" value="F:exonuclease activity"/>
    <property type="evidence" value="ECO:0007669"/>
    <property type="project" value="UniProtKB-KW"/>
</dbReference>
<evidence type="ECO:0000259" key="5">
    <source>
        <dbReference type="SMART" id="SM00482"/>
    </source>
</evidence>
<sequence>MYLVLGRHPQADGRLQLFDVDDSLTVLASTELDPAELPAVTALRAPAAARWVWANTAEWYPMLLRAGIRIDRCIDLRLTHAILRRSELSARSKLATADDGRWDMPVVVEEADQKLSLFDADRSADELTSDDVLQELRLQHEAIEESLDPRRLKLLLAAESAGALIAVEMKHDGLPFNADVHHKQLTLALGPRPQFGGRPEKLEHLARQIRALLDAPRLNPDSAIELLRALKRAGLDVSTTRQWELERLEHPVTTPLLEYKKLSRLLTANGWAWMDAWIRDGRFHPDYVPGGVVTGRWATRGGGALQLPKQIRSAVVADQGWKLVVADAAQLEPRVLSAMSHDAAMASASLGKDLYQGLVDNGVVDTRAHAKLAMLGALYGSTTGESAQLMPRLQRAYPAAIGMVETAAQTGERGGIVSTWLGRSSPPPGSGWNQVQQKASDPDAGPADERRARSQARERGRFTRNFIVQGSAAEWALCWMANLRQRLASLPTADLAAPWNSGRPHLVFFMHDEVMVHTPEDLAEDVHTAVLAAARDAGRLMFGTFPIDFALQVAVVDNYAQAK</sequence>
<dbReference type="InterPro" id="IPR002298">
    <property type="entry name" value="DNA_polymerase_A"/>
</dbReference>
<feature type="compositionally biased region" description="Basic and acidic residues" evidence="4">
    <location>
        <begin position="447"/>
        <end position="457"/>
    </location>
</feature>
<keyword evidence="2" id="KW-0235">DNA replication</keyword>
<evidence type="ECO:0000313" key="6">
    <source>
        <dbReference type="EMBL" id="WGW11038.1"/>
    </source>
</evidence>
<comment type="catalytic activity">
    <reaction evidence="3">
        <text>DNA(n) + a 2'-deoxyribonucleoside 5'-triphosphate = DNA(n+1) + diphosphate</text>
        <dbReference type="Rhea" id="RHEA:22508"/>
        <dbReference type="Rhea" id="RHEA-COMP:17339"/>
        <dbReference type="Rhea" id="RHEA-COMP:17340"/>
        <dbReference type="ChEBI" id="CHEBI:33019"/>
        <dbReference type="ChEBI" id="CHEBI:61560"/>
        <dbReference type="ChEBI" id="CHEBI:173112"/>
        <dbReference type="EC" id="2.7.7.7"/>
    </reaction>
</comment>
<feature type="region of interest" description="Disordered" evidence="4">
    <location>
        <begin position="417"/>
        <end position="457"/>
    </location>
</feature>
<evidence type="ECO:0000256" key="4">
    <source>
        <dbReference type="SAM" id="MobiDB-lite"/>
    </source>
</evidence>
<dbReference type="Gene3D" id="3.30.70.370">
    <property type="match status" value="1"/>
</dbReference>
<dbReference type="Proteomes" id="UP001209083">
    <property type="component" value="Chromosome"/>
</dbReference>
<dbReference type="InterPro" id="IPR043502">
    <property type="entry name" value="DNA/RNA_pol_sf"/>
</dbReference>
<gene>
    <name evidence="6" type="ORF">LWF01_13125</name>
</gene>
<keyword evidence="6" id="KW-0378">Hydrolase</keyword>
<dbReference type="PANTHER" id="PTHR10133:SF27">
    <property type="entry name" value="DNA POLYMERASE NU"/>
    <property type="match status" value="1"/>
</dbReference>
<evidence type="ECO:0000313" key="7">
    <source>
        <dbReference type="Proteomes" id="UP001209083"/>
    </source>
</evidence>
<dbReference type="RefSeq" id="WP_349637820.1">
    <property type="nucleotide sequence ID" value="NZ_CP090958.1"/>
</dbReference>
<dbReference type="EMBL" id="CP090958">
    <property type="protein sequence ID" value="WGW11038.1"/>
    <property type="molecule type" value="Genomic_DNA"/>
</dbReference>
<keyword evidence="6" id="KW-0540">Nuclease</keyword>
<name>A0ABY8QPY6_9MICO</name>
<evidence type="ECO:0000256" key="2">
    <source>
        <dbReference type="ARBA" id="ARBA00022705"/>
    </source>
</evidence>
<dbReference type="NCBIfam" id="NF011538">
    <property type="entry name" value="PRK14975.1-1"/>
    <property type="match status" value="1"/>
</dbReference>
<evidence type="ECO:0000256" key="1">
    <source>
        <dbReference type="ARBA" id="ARBA00012417"/>
    </source>
</evidence>
<dbReference type="SMART" id="SM00482">
    <property type="entry name" value="POLAc"/>
    <property type="match status" value="1"/>
</dbReference>
<protein>
    <recommendedName>
        <fullName evidence="1">DNA-directed DNA polymerase</fullName>
        <ecNumber evidence="1">2.7.7.7</ecNumber>
    </recommendedName>
</protein>
<reference evidence="6 7" key="1">
    <citation type="submission" date="2023-05" db="EMBL/GenBank/DDBJ databases">
        <title>Lithophilousrod everest ZFBP1038 complete genpme.</title>
        <authorList>
            <person name="Tian M."/>
        </authorList>
    </citation>
    <scope>NUCLEOTIDE SEQUENCE [LARGE SCALE GENOMIC DNA]</scope>
    <source>
        <strain evidence="6 7">ZFBP1038</strain>
    </source>
</reference>
<dbReference type="PANTHER" id="PTHR10133">
    <property type="entry name" value="DNA POLYMERASE I"/>
    <property type="match status" value="1"/>
</dbReference>
<dbReference type="Gene3D" id="1.10.150.20">
    <property type="entry name" value="5' to 3' exonuclease, C-terminal subdomain"/>
    <property type="match status" value="1"/>
</dbReference>
<dbReference type="CDD" id="cd06444">
    <property type="entry name" value="DNA_pol_A"/>
    <property type="match status" value="1"/>
</dbReference>
<dbReference type="EC" id="2.7.7.7" evidence="1"/>
<evidence type="ECO:0000256" key="3">
    <source>
        <dbReference type="ARBA" id="ARBA00049244"/>
    </source>
</evidence>
<dbReference type="InterPro" id="IPR001098">
    <property type="entry name" value="DNA-dir_DNA_pol_A_palm_dom"/>
</dbReference>
<proteinExistence type="predicted"/>
<accession>A0ABY8QPY6</accession>